<evidence type="ECO:0000313" key="4">
    <source>
        <dbReference type="Proteomes" id="UP001465755"/>
    </source>
</evidence>
<accession>A0AAW1NX32</accession>
<feature type="compositionally biased region" description="Low complexity" evidence="1">
    <location>
        <begin position="201"/>
        <end position="212"/>
    </location>
</feature>
<evidence type="ECO:0000256" key="1">
    <source>
        <dbReference type="SAM" id="MobiDB-lite"/>
    </source>
</evidence>
<evidence type="ECO:0000259" key="2">
    <source>
        <dbReference type="PROSITE" id="PS51352"/>
    </source>
</evidence>
<proteinExistence type="predicted"/>
<dbReference type="PROSITE" id="PS00194">
    <property type="entry name" value="THIOREDOXIN_1"/>
    <property type="match status" value="1"/>
</dbReference>
<keyword evidence="4" id="KW-1185">Reference proteome</keyword>
<dbReference type="InterPro" id="IPR017937">
    <property type="entry name" value="Thioredoxin_CS"/>
</dbReference>
<sequence length="221" mass="23305">MAFTSGHQGAHQTPAFYATAAAAQQGEADGSTNTAQQSQASGPSAPSGAILAVGSVAIGVVAFLATRITPGVPSLDSLEKASIPLDSALANGKPSLIEFYANWCTTCKESAPEVFKAEQAHKNDLNLVMLNIDNPKWLPEARQYQVRGIPHFVFLDQRGRQLGTAVGRFPQSILDENVTALAKGVPLPFTQARGAASSLEQQPGSKQKQQQQIAPRSHSSS</sequence>
<evidence type="ECO:0000313" key="3">
    <source>
        <dbReference type="EMBL" id="KAK9800827.1"/>
    </source>
</evidence>
<dbReference type="SUPFAM" id="SSF52833">
    <property type="entry name" value="Thioredoxin-like"/>
    <property type="match status" value="1"/>
</dbReference>
<dbReference type="EMBL" id="JALJOQ010000079">
    <property type="protein sequence ID" value="KAK9800827.1"/>
    <property type="molecule type" value="Genomic_DNA"/>
</dbReference>
<feature type="region of interest" description="Disordered" evidence="1">
    <location>
        <begin position="192"/>
        <end position="221"/>
    </location>
</feature>
<dbReference type="InterPro" id="IPR036249">
    <property type="entry name" value="Thioredoxin-like_sf"/>
</dbReference>
<feature type="region of interest" description="Disordered" evidence="1">
    <location>
        <begin position="21"/>
        <end position="44"/>
    </location>
</feature>
<protein>
    <recommendedName>
        <fullName evidence="2">Thioredoxin domain-containing protein</fullName>
    </recommendedName>
</protein>
<feature type="compositionally biased region" description="Low complexity" evidence="1">
    <location>
        <begin position="35"/>
        <end position="44"/>
    </location>
</feature>
<dbReference type="InterPro" id="IPR013766">
    <property type="entry name" value="Thioredoxin_domain"/>
</dbReference>
<gene>
    <name evidence="3" type="ORF">WJX73_003731</name>
</gene>
<feature type="domain" description="Thioredoxin" evidence="2">
    <location>
        <begin position="39"/>
        <end position="183"/>
    </location>
</feature>
<name>A0AAW1NX32_9CHLO</name>
<dbReference type="PANTHER" id="PTHR47353:SF1">
    <property type="entry name" value="THIOREDOXIN-LIKE PROTEIN HCF164, CHLOROPLASTIC"/>
    <property type="match status" value="1"/>
</dbReference>
<organism evidence="3 4">
    <name type="scientific">Symbiochloris irregularis</name>
    <dbReference type="NCBI Taxonomy" id="706552"/>
    <lineage>
        <taxon>Eukaryota</taxon>
        <taxon>Viridiplantae</taxon>
        <taxon>Chlorophyta</taxon>
        <taxon>core chlorophytes</taxon>
        <taxon>Trebouxiophyceae</taxon>
        <taxon>Trebouxiales</taxon>
        <taxon>Trebouxiaceae</taxon>
        <taxon>Symbiochloris</taxon>
    </lineage>
</organism>
<dbReference type="Pfam" id="PF00085">
    <property type="entry name" value="Thioredoxin"/>
    <property type="match status" value="1"/>
</dbReference>
<dbReference type="PROSITE" id="PS51352">
    <property type="entry name" value="THIOREDOXIN_2"/>
    <property type="match status" value="1"/>
</dbReference>
<dbReference type="Gene3D" id="3.40.30.10">
    <property type="entry name" value="Glutaredoxin"/>
    <property type="match status" value="1"/>
</dbReference>
<dbReference type="InterPro" id="IPR044241">
    <property type="entry name" value="TxlA/HCF164"/>
</dbReference>
<reference evidence="3 4" key="1">
    <citation type="journal article" date="2024" name="Nat. Commun.">
        <title>Phylogenomics reveals the evolutionary origins of lichenization in chlorophyte algae.</title>
        <authorList>
            <person name="Puginier C."/>
            <person name="Libourel C."/>
            <person name="Otte J."/>
            <person name="Skaloud P."/>
            <person name="Haon M."/>
            <person name="Grisel S."/>
            <person name="Petersen M."/>
            <person name="Berrin J.G."/>
            <person name="Delaux P.M."/>
            <person name="Dal Grande F."/>
            <person name="Keller J."/>
        </authorList>
    </citation>
    <scope>NUCLEOTIDE SEQUENCE [LARGE SCALE GENOMIC DNA]</scope>
    <source>
        <strain evidence="3 4">SAG 2036</strain>
    </source>
</reference>
<dbReference type="AlphaFoldDB" id="A0AAW1NX32"/>
<comment type="caution">
    <text evidence="3">The sequence shown here is derived from an EMBL/GenBank/DDBJ whole genome shotgun (WGS) entry which is preliminary data.</text>
</comment>
<dbReference type="PANTHER" id="PTHR47353">
    <property type="entry name" value="THIOREDOXIN-LIKE PROTEIN HCF164, CHLOROPLASTIC"/>
    <property type="match status" value="1"/>
</dbReference>
<dbReference type="Proteomes" id="UP001465755">
    <property type="component" value="Unassembled WGS sequence"/>
</dbReference>
<dbReference type="GO" id="GO:0016671">
    <property type="term" value="F:oxidoreductase activity, acting on a sulfur group of donors, disulfide as acceptor"/>
    <property type="evidence" value="ECO:0007669"/>
    <property type="project" value="TreeGrafter"/>
</dbReference>